<evidence type="ECO:0000256" key="11">
    <source>
        <dbReference type="SAM" id="SignalP"/>
    </source>
</evidence>
<evidence type="ECO:0000256" key="2">
    <source>
        <dbReference type="ARBA" id="ARBA00010618"/>
    </source>
</evidence>
<keyword evidence="13" id="KW-1185">Reference proteome</keyword>
<feature type="signal peptide" evidence="11">
    <location>
        <begin position="1"/>
        <end position="15"/>
    </location>
</feature>
<dbReference type="PROSITE" id="PS01108">
    <property type="entry name" value="RIBOSOMAL_L24"/>
    <property type="match status" value="1"/>
</dbReference>
<evidence type="ECO:0000313" key="13">
    <source>
        <dbReference type="Proteomes" id="UP000189705"/>
    </source>
</evidence>
<reference evidence="16" key="1">
    <citation type="submission" date="2022-04" db="UniProtKB">
        <authorList>
            <consortium name="RefSeq"/>
        </authorList>
    </citation>
    <scope>IDENTIFICATION</scope>
</reference>
<accession>A0A1U7SBE7</accession>
<sequence length="218" mass="25014">MRLTALLAMTAGAMAKLPPGYRHGTHRPGSYADKRRNPPGQRRRRLILEPLSEEDWKVFKGDTVEILKGKDAGKQGLVTQVIQARHWIFVKGMNVHYRYVGNLGDYPGMYIPSEAPLMIQHVTLIDPADRKPTDVEWRYTEEGERVRVSMRTGRIIPLPEVEHPDGVVPELWVDGPKDTSEDDAVAKTYKPSLKTFEEEIMELMGIVETRRARKSYWY</sequence>
<evidence type="ECO:0000256" key="5">
    <source>
        <dbReference type="ARBA" id="ARBA00023128"/>
    </source>
</evidence>
<evidence type="ECO:0000259" key="12">
    <source>
        <dbReference type="SMART" id="SM00739"/>
    </source>
</evidence>
<comment type="similarity">
    <text evidence="2 9">Belongs to the universal ribosomal protein uL24 family.</text>
</comment>
<evidence type="ECO:0000256" key="9">
    <source>
        <dbReference type="RuleBase" id="RU003477"/>
    </source>
</evidence>
<evidence type="ECO:0000313" key="15">
    <source>
        <dbReference type="RefSeq" id="XP_006032641.1"/>
    </source>
</evidence>
<dbReference type="AlphaFoldDB" id="A0A1U7SBE7"/>
<dbReference type="InterPro" id="IPR014722">
    <property type="entry name" value="Rib_uL2_dom2"/>
</dbReference>
<evidence type="ECO:0000256" key="8">
    <source>
        <dbReference type="ARBA" id="ARBA00035357"/>
    </source>
</evidence>
<keyword evidence="4 9" id="KW-0689">Ribosomal protein</keyword>
<dbReference type="InterPro" id="IPR005824">
    <property type="entry name" value="KOW"/>
</dbReference>
<dbReference type="CTD" id="79590"/>
<dbReference type="GO" id="GO:0005739">
    <property type="term" value="C:mitochondrion"/>
    <property type="evidence" value="ECO:0007669"/>
    <property type="project" value="UniProtKB-SubCell"/>
</dbReference>
<dbReference type="InterPro" id="IPR003256">
    <property type="entry name" value="Ribosomal_uL24"/>
</dbReference>
<feature type="domain" description="KOW" evidence="12">
    <location>
        <begin position="57"/>
        <end position="84"/>
    </location>
</feature>
<keyword evidence="6 9" id="KW-0687">Ribonucleoprotein</keyword>
<dbReference type="RefSeq" id="XP_025070166.1">
    <property type="nucleotide sequence ID" value="XM_025214381.1"/>
</dbReference>
<dbReference type="FunFam" id="2.30.30.30:FF:000032">
    <property type="entry name" value="39S ribosomal protein L24, mitochondrial"/>
    <property type="match status" value="1"/>
</dbReference>
<dbReference type="InterPro" id="IPR008991">
    <property type="entry name" value="Translation_prot_SH3-like_sf"/>
</dbReference>
<dbReference type="GO" id="GO:0005840">
    <property type="term" value="C:ribosome"/>
    <property type="evidence" value="ECO:0007669"/>
    <property type="project" value="UniProtKB-KW"/>
</dbReference>
<dbReference type="GO" id="GO:0003723">
    <property type="term" value="F:RNA binding"/>
    <property type="evidence" value="ECO:0007669"/>
    <property type="project" value="InterPro"/>
</dbReference>
<dbReference type="RefSeq" id="XP_006032642.1">
    <property type="nucleotide sequence ID" value="XM_006032580.3"/>
</dbReference>
<feature type="region of interest" description="Disordered" evidence="10">
    <location>
        <begin position="18"/>
        <end position="42"/>
    </location>
</feature>
<dbReference type="GO" id="GO:0006412">
    <property type="term" value="P:translation"/>
    <property type="evidence" value="ECO:0007669"/>
    <property type="project" value="InterPro"/>
</dbReference>
<evidence type="ECO:0000313" key="14">
    <source>
        <dbReference type="RefSeq" id="XP_006032640.1"/>
    </source>
</evidence>
<dbReference type="NCBIfam" id="TIGR01079">
    <property type="entry name" value="rplX_bact"/>
    <property type="match status" value="1"/>
</dbReference>
<evidence type="ECO:0000256" key="6">
    <source>
        <dbReference type="ARBA" id="ARBA00023274"/>
    </source>
</evidence>
<dbReference type="SMART" id="SM00739">
    <property type="entry name" value="KOW"/>
    <property type="match status" value="1"/>
</dbReference>
<evidence type="ECO:0000313" key="16">
    <source>
        <dbReference type="RefSeq" id="XP_006032642.1"/>
    </source>
</evidence>
<evidence type="ECO:0000313" key="17">
    <source>
        <dbReference type="RefSeq" id="XP_014379665.1"/>
    </source>
</evidence>
<dbReference type="PANTHER" id="PTHR12903">
    <property type="entry name" value="MITOCHONDRIAL RIBOSOMAL PROTEIN L24"/>
    <property type="match status" value="1"/>
</dbReference>
<dbReference type="KEGG" id="asn:102382835"/>
<dbReference type="Pfam" id="PF00467">
    <property type="entry name" value="KOW"/>
    <property type="match status" value="1"/>
</dbReference>
<dbReference type="GO" id="GO:1990904">
    <property type="term" value="C:ribonucleoprotein complex"/>
    <property type="evidence" value="ECO:0007669"/>
    <property type="project" value="UniProtKB-KW"/>
</dbReference>
<dbReference type="GeneID" id="102382835"/>
<protein>
    <recommendedName>
        <fullName evidence="7">Large ribosomal subunit protein uL24m</fullName>
    </recommendedName>
    <alternativeName>
        <fullName evidence="8">39S ribosomal protein L24, mitochondrial</fullName>
    </alternativeName>
</protein>
<evidence type="ECO:0000256" key="10">
    <source>
        <dbReference type="SAM" id="MobiDB-lite"/>
    </source>
</evidence>
<dbReference type="HAMAP" id="MF_01326_B">
    <property type="entry name" value="Ribosomal_uL24_B"/>
    <property type="match status" value="1"/>
</dbReference>
<dbReference type="InterPro" id="IPR057264">
    <property type="entry name" value="Ribosomal_uL24_C"/>
</dbReference>
<evidence type="ECO:0000256" key="3">
    <source>
        <dbReference type="ARBA" id="ARBA00022946"/>
    </source>
</evidence>
<dbReference type="RefSeq" id="XP_006032640.1">
    <property type="nucleotide sequence ID" value="XM_006032578.3"/>
</dbReference>
<proteinExistence type="inferred from homology"/>
<evidence type="ECO:0000313" key="19">
    <source>
        <dbReference type="RefSeq" id="XP_025070166.1"/>
    </source>
</evidence>
<keyword evidence="11" id="KW-0732">Signal</keyword>
<dbReference type="InterPro" id="IPR041988">
    <property type="entry name" value="Ribosomal_uL24_KOW"/>
</dbReference>
<dbReference type="RefSeq" id="XP_006032641.1">
    <property type="nucleotide sequence ID" value="XM_006032579.3"/>
</dbReference>
<dbReference type="Proteomes" id="UP000189705">
    <property type="component" value="Unplaced"/>
</dbReference>
<dbReference type="Pfam" id="PF17136">
    <property type="entry name" value="ribosomal_L24"/>
    <property type="match status" value="1"/>
</dbReference>
<keyword evidence="5" id="KW-0496">Mitochondrion</keyword>
<keyword evidence="3" id="KW-0809">Transit peptide</keyword>
<dbReference type="RefSeq" id="XP_014379665.1">
    <property type="nucleotide sequence ID" value="XM_014524179.2"/>
</dbReference>
<name>A0A1U7SBE7_ALLSI</name>
<evidence type="ECO:0000256" key="1">
    <source>
        <dbReference type="ARBA" id="ARBA00004173"/>
    </source>
</evidence>
<dbReference type="InterPro" id="IPR005825">
    <property type="entry name" value="Ribosomal_uL24_CS"/>
</dbReference>
<dbReference type="Gene3D" id="2.30.30.30">
    <property type="match status" value="1"/>
</dbReference>
<gene>
    <name evidence="14 15 16 17 18 19" type="primary">MRPL24</name>
</gene>
<dbReference type="STRING" id="38654.A0A1U7SBE7"/>
<feature type="chain" id="PRO_5011902135" description="Large ribosomal subunit protein uL24m" evidence="11">
    <location>
        <begin position="16"/>
        <end position="218"/>
    </location>
</feature>
<evidence type="ECO:0000256" key="7">
    <source>
        <dbReference type="ARBA" id="ARBA00035283"/>
    </source>
</evidence>
<dbReference type="GO" id="GO:0003735">
    <property type="term" value="F:structural constituent of ribosome"/>
    <property type="evidence" value="ECO:0007669"/>
    <property type="project" value="InterPro"/>
</dbReference>
<organism evidence="16">
    <name type="scientific">Alligator sinensis</name>
    <name type="common">Chinese alligator</name>
    <dbReference type="NCBI Taxonomy" id="38654"/>
    <lineage>
        <taxon>Eukaryota</taxon>
        <taxon>Metazoa</taxon>
        <taxon>Chordata</taxon>
        <taxon>Craniata</taxon>
        <taxon>Vertebrata</taxon>
        <taxon>Euteleostomi</taxon>
        <taxon>Archelosauria</taxon>
        <taxon>Archosauria</taxon>
        <taxon>Crocodylia</taxon>
        <taxon>Alligatoridae</taxon>
        <taxon>Alligatorinae</taxon>
        <taxon>Alligator</taxon>
    </lineage>
</organism>
<evidence type="ECO:0000256" key="4">
    <source>
        <dbReference type="ARBA" id="ARBA00022980"/>
    </source>
</evidence>
<dbReference type="SUPFAM" id="SSF50104">
    <property type="entry name" value="Translation proteins SH3-like domain"/>
    <property type="match status" value="1"/>
</dbReference>
<dbReference type="eggNOG" id="KOG1708">
    <property type="taxonomic scope" value="Eukaryota"/>
</dbReference>
<comment type="subcellular location">
    <subcellularLocation>
        <location evidence="1">Mitochondrion</location>
    </subcellularLocation>
</comment>
<evidence type="ECO:0000313" key="18">
    <source>
        <dbReference type="RefSeq" id="XP_025070165.1"/>
    </source>
</evidence>
<dbReference type="RefSeq" id="XP_025070165.1">
    <property type="nucleotide sequence ID" value="XM_025214380.1"/>
</dbReference>
<dbReference type="CDD" id="cd06089">
    <property type="entry name" value="KOW_RPL26"/>
    <property type="match status" value="1"/>
</dbReference>